<organism evidence="1 2">
    <name type="scientific">Catharanthus roseus</name>
    <name type="common">Madagascar periwinkle</name>
    <name type="synonym">Vinca rosea</name>
    <dbReference type="NCBI Taxonomy" id="4058"/>
    <lineage>
        <taxon>Eukaryota</taxon>
        <taxon>Viridiplantae</taxon>
        <taxon>Streptophyta</taxon>
        <taxon>Embryophyta</taxon>
        <taxon>Tracheophyta</taxon>
        <taxon>Spermatophyta</taxon>
        <taxon>Magnoliopsida</taxon>
        <taxon>eudicotyledons</taxon>
        <taxon>Gunneridae</taxon>
        <taxon>Pentapetalae</taxon>
        <taxon>asterids</taxon>
        <taxon>lamiids</taxon>
        <taxon>Gentianales</taxon>
        <taxon>Apocynaceae</taxon>
        <taxon>Rauvolfioideae</taxon>
        <taxon>Vinceae</taxon>
        <taxon>Catharanthinae</taxon>
        <taxon>Catharanthus</taxon>
    </lineage>
</organism>
<evidence type="ECO:0000313" key="2">
    <source>
        <dbReference type="Proteomes" id="UP001060085"/>
    </source>
</evidence>
<protein>
    <submittedName>
        <fullName evidence="1">Uncharacterized protein</fullName>
    </submittedName>
</protein>
<dbReference type="EMBL" id="CM044708">
    <property type="protein sequence ID" value="KAI5649412.1"/>
    <property type="molecule type" value="Genomic_DNA"/>
</dbReference>
<reference evidence="2" key="1">
    <citation type="journal article" date="2023" name="Nat. Plants">
        <title>Single-cell RNA sequencing provides a high-resolution roadmap for understanding the multicellular compartmentation of specialized metabolism.</title>
        <authorList>
            <person name="Sun S."/>
            <person name="Shen X."/>
            <person name="Li Y."/>
            <person name="Li Y."/>
            <person name="Wang S."/>
            <person name="Li R."/>
            <person name="Zhang H."/>
            <person name="Shen G."/>
            <person name="Guo B."/>
            <person name="Wei J."/>
            <person name="Xu J."/>
            <person name="St-Pierre B."/>
            <person name="Chen S."/>
            <person name="Sun C."/>
        </authorList>
    </citation>
    <scope>NUCLEOTIDE SEQUENCE [LARGE SCALE GENOMIC DNA]</scope>
</reference>
<proteinExistence type="predicted"/>
<accession>A0ACB9ZT69</accession>
<name>A0ACB9ZT69_CATRO</name>
<comment type="caution">
    <text evidence="1">The sequence shown here is derived from an EMBL/GenBank/DDBJ whole genome shotgun (WGS) entry which is preliminary data.</text>
</comment>
<dbReference type="Proteomes" id="UP001060085">
    <property type="component" value="Linkage Group LG08"/>
</dbReference>
<gene>
    <name evidence="1" type="ORF">M9H77_35417</name>
</gene>
<keyword evidence="2" id="KW-1185">Reference proteome</keyword>
<sequence length="229" mass="26321">MQGQNTIEEVLYLSAKQDYKVFYRNSEDINMLSDIVISTRPIFEIREMRRLMKGKKNSTKRDKSHWEHMSVAHQKIQKSSGSGSSSCTGSGPWSSSGSGNWKNVRGDSNCGYRVVADFVFGDEYERSDVRRRMLYELEHSTNVYINLVGSKVRVNELVYRIHWPVDEPVPYQHWLETPDLFYIIANAFNPCVILIAQLGSTTVLPLYSYWDLLGGTLVIGLLTEQQHFI</sequence>
<evidence type="ECO:0000313" key="1">
    <source>
        <dbReference type="EMBL" id="KAI5649412.1"/>
    </source>
</evidence>